<evidence type="ECO:0000256" key="1">
    <source>
        <dbReference type="ARBA" id="ARBA00006460"/>
    </source>
</evidence>
<feature type="binding site" evidence="13">
    <location>
        <position position="466"/>
    </location>
    <ligand>
        <name>Mg(2+)</name>
        <dbReference type="ChEBI" id="CHEBI:18420"/>
    </ligand>
</feature>
<keyword evidence="10 13" id="KW-0804">Transcription</keyword>
<dbReference type="InterPro" id="IPR042102">
    <property type="entry name" value="RNA_pol_Rpb1_3_sf"/>
</dbReference>
<evidence type="ECO:0000256" key="4">
    <source>
        <dbReference type="ARBA" id="ARBA00022679"/>
    </source>
</evidence>
<proteinExistence type="inferred from homology"/>
<dbReference type="InterPro" id="IPR007081">
    <property type="entry name" value="RNA_pol_Rpb1_5"/>
</dbReference>
<sequence>MTATFKQIRGIKFGLLSPDMIRKISVLEIKTEDLYDRDGLPVKDGLMDRRMGTLEPNQRCQTCGGLWNQCPGHFGHIELAKPVFHVGHMKKIVEVLKAVCHQCHRLMLPEEEIQELYARFEKLEVRRPEQARLFVKKVIAKATGSRSGERALPKCPHCGTPRRKIRLEKPVTIIEEKEEGDVKIYPDQVLMELSLIEDRRDIKLLGMDPDYARPEWMVLTVLPVPPLVVRPSIILESGDRSEDDLTHKLVDIVRTNKKLNECIVNGSARIVIEHWWDLLQFHVATFFDNEVAGYPPAKHRSGRPLRTIAQRLKGKDGLFRGGLSGKRVDFSARTVISPDPSLSINEVGVPYEVAKILTIPERVTKYNLERLRRSVLAGADALEGANYVIRPDGRRIDLSRVKDRSELAQNLDQNYIVERHLRDGDIVLFNRQPSLHRMSIMAHKVKVLPGRTFRLNPAVCPPYNADFDGDEMNLHVPQNEEARAEALVLMLVQEQILSPRFGGPIIGGMQDYITGAYMLTRKTTLLTRSQVEELLAVAGISVDSLPEPVVKKPVELWSGKQVFSLLLPKGINYIGRTNLAPKHNCKFEECEFEDYVLIKDGILISGVIDKKALGHSQPDSLLHRIVKDYGAQVAKEFIDRAFKVFTYYLDHYGFTMTYDDVSLPQSVLSEIDNMVDQAEKQVERLIEAYKRGELEPLPGKTIEETLEQKIMQVLTDVRDKIGMLAAEHTDQENGALIMAKTGSRGNMLNLTQMAAVIGQVSVRGKRIYRGYTQRSLPHYEWGDMGAKSRGFVTSSFSRGLSPTEFFFHAAGGREGLVDTAVRTSQSGYMQRRLINALQDLRVEYDYTVRTPNGMIIQFVYGEDNVDPSKSDGGRSVNVEKLVEEVVRSE</sequence>
<dbReference type="SMART" id="SM00663">
    <property type="entry name" value="RPOLA_N"/>
    <property type="match status" value="1"/>
</dbReference>
<dbReference type="EMBL" id="NEXD01000008">
    <property type="protein sequence ID" value="PSN86316.1"/>
    <property type="molecule type" value="Genomic_DNA"/>
</dbReference>
<dbReference type="InterPro" id="IPR000722">
    <property type="entry name" value="RNA_pol_asu"/>
</dbReference>
<name>A0A2R6AIX7_9ARCH</name>
<dbReference type="CDD" id="cd02582">
    <property type="entry name" value="RNAP_archeal_A"/>
    <property type="match status" value="1"/>
</dbReference>
<dbReference type="Gene3D" id="6.10.250.2940">
    <property type="match status" value="1"/>
</dbReference>
<dbReference type="Gene3D" id="4.10.860.120">
    <property type="entry name" value="RNA polymerase II, clamp domain"/>
    <property type="match status" value="1"/>
</dbReference>
<keyword evidence="15" id="KW-0175">Coiled coil</keyword>
<evidence type="ECO:0000256" key="13">
    <source>
        <dbReference type="HAMAP-Rule" id="MF_00863"/>
    </source>
</evidence>
<keyword evidence="9 13" id="KW-0238">DNA-binding</keyword>
<dbReference type="InterPro" id="IPR012758">
    <property type="entry name" value="RPO1N"/>
</dbReference>
<keyword evidence="6 13" id="KW-0479">Metal-binding</keyword>
<dbReference type="InterPro" id="IPR044893">
    <property type="entry name" value="RNA_pol_Rpb1_clamp_domain"/>
</dbReference>
<evidence type="ECO:0000256" key="2">
    <source>
        <dbReference type="ARBA" id="ARBA00022478"/>
    </source>
</evidence>
<evidence type="ECO:0000259" key="16">
    <source>
        <dbReference type="SMART" id="SM00663"/>
    </source>
</evidence>
<dbReference type="InterPro" id="IPR007080">
    <property type="entry name" value="RNA_pol_Rpb1_1"/>
</dbReference>
<dbReference type="Proteomes" id="UP000240569">
    <property type="component" value="Unassembled WGS sequence"/>
</dbReference>
<evidence type="ECO:0000256" key="14">
    <source>
        <dbReference type="RuleBase" id="RU004279"/>
    </source>
</evidence>
<dbReference type="FunFam" id="4.10.860.120:FF:000003">
    <property type="entry name" value="DNA-directed RNA polymerase subunit"/>
    <property type="match status" value="1"/>
</dbReference>
<evidence type="ECO:0000256" key="15">
    <source>
        <dbReference type="SAM" id="Coils"/>
    </source>
</evidence>
<evidence type="ECO:0000256" key="6">
    <source>
        <dbReference type="ARBA" id="ARBA00022723"/>
    </source>
</evidence>
<evidence type="ECO:0000313" key="18">
    <source>
        <dbReference type="Proteomes" id="UP000240569"/>
    </source>
</evidence>
<reference evidence="17 18" key="1">
    <citation type="submission" date="2017-04" db="EMBL/GenBank/DDBJ databases">
        <title>Novel microbial lineages endemic to geothermal iron-oxide mats fill important gaps in the evolutionary history of Archaea.</title>
        <authorList>
            <person name="Jay Z.J."/>
            <person name="Beam J.P."/>
            <person name="Dlakic M."/>
            <person name="Rusch D.B."/>
            <person name="Kozubal M.A."/>
            <person name="Inskeep W.P."/>
        </authorList>
    </citation>
    <scope>NUCLEOTIDE SEQUENCE [LARGE SCALE GENOMIC DNA]</scope>
    <source>
        <strain evidence="17">BE_D</strain>
    </source>
</reference>
<dbReference type="Pfam" id="PF04983">
    <property type="entry name" value="RNA_pol_Rpb1_3"/>
    <property type="match status" value="1"/>
</dbReference>
<accession>A0A2R6AIX7</accession>
<keyword evidence="5 13" id="KW-0548">Nucleotidyltransferase</keyword>
<comment type="function">
    <text evidence="12 13">DNA-dependent RNA polymerase (RNAP) catalyzes the transcription of DNA into RNA using the four ribonucleoside triphosphates as substrates. Forms the clamp head domain.</text>
</comment>
<keyword evidence="8 13" id="KW-0460">Magnesium</keyword>
<keyword evidence="2 13" id="KW-0240">DNA-directed RNA polymerase</keyword>
<organism evidence="17 18">
    <name type="scientific">Candidatus Marsarchaeota G1 archaeon BE_D</name>
    <dbReference type="NCBI Taxonomy" id="1978156"/>
    <lineage>
        <taxon>Archaea</taxon>
        <taxon>Candidatus Marsarchaeota</taxon>
        <taxon>Candidatus Marsarchaeota group 1</taxon>
    </lineage>
</organism>
<keyword evidence="7 13" id="KW-0862">Zinc</keyword>
<feature type="domain" description="RNA polymerase N-terminal" evidence="16">
    <location>
        <begin position="215"/>
        <end position="520"/>
    </location>
</feature>
<dbReference type="Gene3D" id="3.30.1490.180">
    <property type="entry name" value="RNA polymerase ii"/>
    <property type="match status" value="1"/>
</dbReference>
<dbReference type="Gene3D" id="2.40.40.20">
    <property type="match status" value="1"/>
</dbReference>
<feature type="binding site" evidence="13">
    <location>
        <position position="158"/>
    </location>
    <ligand>
        <name>Zn(2+)</name>
        <dbReference type="ChEBI" id="CHEBI:29105"/>
        <label>2</label>
    </ligand>
</feature>
<dbReference type="PANTHER" id="PTHR19376">
    <property type="entry name" value="DNA-DIRECTED RNA POLYMERASE"/>
    <property type="match status" value="1"/>
</dbReference>
<dbReference type="Pfam" id="PF04997">
    <property type="entry name" value="RNA_pol_Rpb1_1"/>
    <property type="match status" value="1"/>
</dbReference>
<dbReference type="GO" id="GO:0003899">
    <property type="term" value="F:DNA-directed RNA polymerase activity"/>
    <property type="evidence" value="ECO:0007669"/>
    <property type="project" value="UniProtKB-UniRule"/>
</dbReference>
<gene>
    <name evidence="13" type="primary">rpo1N</name>
    <name evidence="13" type="synonym">rpoA1</name>
    <name evidence="17" type="ORF">B9Q02_02690</name>
</gene>
<dbReference type="GO" id="GO:0000428">
    <property type="term" value="C:DNA-directed RNA polymerase complex"/>
    <property type="evidence" value="ECO:0007669"/>
    <property type="project" value="UniProtKB-KW"/>
</dbReference>
<dbReference type="Gene3D" id="1.10.132.30">
    <property type="match status" value="1"/>
</dbReference>
<feature type="binding site" evidence="13">
    <location>
        <position position="155"/>
    </location>
    <ligand>
        <name>Zn(2+)</name>
        <dbReference type="ChEBI" id="CHEBI:29105"/>
        <label>2</label>
    </ligand>
</feature>
<comment type="cofactor">
    <cofactor evidence="13">
        <name>Zn(2+)</name>
        <dbReference type="ChEBI" id="CHEBI:29105"/>
    </cofactor>
    <text evidence="13">Binds at least 2 Zn(2+) per subunit.</text>
</comment>
<dbReference type="SUPFAM" id="SSF64484">
    <property type="entry name" value="beta and beta-prime subunits of DNA dependent RNA-polymerase"/>
    <property type="match status" value="1"/>
</dbReference>
<dbReference type="Pfam" id="PF04998">
    <property type="entry name" value="RNA_pol_Rpb1_5"/>
    <property type="match status" value="1"/>
</dbReference>
<dbReference type="Pfam" id="PF00623">
    <property type="entry name" value="RNA_pol_Rpb1_2"/>
    <property type="match status" value="1"/>
</dbReference>
<comment type="subunit">
    <text evidence="13">Part of the RNA polymerase complex.</text>
</comment>
<feature type="binding site" evidence="13">
    <location>
        <position position="470"/>
    </location>
    <ligand>
        <name>Mg(2+)</name>
        <dbReference type="ChEBI" id="CHEBI:18420"/>
    </ligand>
</feature>
<dbReference type="Gene3D" id="6.20.50.80">
    <property type="match status" value="1"/>
</dbReference>
<dbReference type="InterPro" id="IPR007066">
    <property type="entry name" value="RNA_pol_Rpb1_3"/>
</dbReference>
<feature type="coiled-coil region" evidence="15">
    <location>
        <begin position="668"/>
        <end position="695"/>
    </location>
</feature>
<feature type="binding site" evidence="13">
    <location>
        <position position="100"/>
    </location>
    <ligand>
        <name>Zn(2+)</name>
        <dbReference type="ChEBI" id="CHEBI:29105"/>
        <label>2</label>
    </ligand>
</feature>
<dbReference type="GO" id="GO:0000287">
    <property type="term" value="F:magnesium ion binding"/>
    <property type="evidence" value="ECO:0007669"/>
    <property type="project" value="UniProtKB-UniRule"/>
</dbReference>
<dbReference type="GO" id="GO:0008270">
    <property type="term" value="F:zinc ion binding"/>
    <property type="evidence" value="ECO:0007669"/>
    <property type="project" value="UniProtKB-UniRule"/>
</dbReference>
<comment type="function">
    <text evidence="14">DNA-dependent RNA polymerase catalyzes the transcription of DNA into RNA using the four ribonucleoside triphosphates as substrates.</text>
</comment>
<dbReference type="HAMAP" id="MF_00863">
    <property type="entry name" value="RNApol_arch_Rpo1N"/>
    <property type="match status" value="1"/>
</dbReference>
<comment type="similarity">
    <text evidence="1 13 14">Belongs to the RNA polymerase beta' chain family.</text>
</comment>
<feature type="binding site" evidence="13">
    <location>
        <position position="70"/>
    </location>
    <ligand>
        <name>Zn(2+)</name>
        <dbReference type="ChEBI" id="CHEBI:29105"/>
        <label>1</label>
    </ligand>
</feature>
<keyword evidence="4 13" id="KW-0808">Transferase</keyword>
<dbReference type="PANTHER" id="PTHR19376:SF32">
    <property type="entry name" value="DNA-DIRECTED RNA POLYMERASE III SUBUNIT RPC1"/>
    <property type="match status" value="1"/>
</dbReference>
<comment type="caution">
    <text evidence="17">The sequence shown here is derived from an EMBL/GenBank/DDBJ whole genome shotgun (WGS) entry which is preliminary data.</text>
</comment>
<keyword evidence="3 13" id="KW-0963">Cytoplasm</keyword>
<dbReference type="Gene3D" id="1.10.274.100">
    <property type="entry name" value="RNA polymerase Rpb1, domain 3"/>
    <property type="match status" value="1"/>
</dbReference>
<feature type="binding site" evidence="13">
    <location>
        <position position="60"/>
    </location>
    <ligand>
        <name>Zn(2+)</name>
        <dbReference type="ChEBI" id="CHEBI:29105"/>
        <label>1</label>
    </ligand>
</feature>
<dbReference type="FunFam" id="2.40.40.20:FF:000019">
    <property type="entry name" value="DNA-directed RNA polymerase II subunit RPB1"/>
    <property type="match status" value="1"/>
</dbReference>
<evidence type="ECO:0000256" key="12">
    <source>
        <dbReference type="ARBA" id="ARBA00053389"/>
    </source>
</evidence>
<dbReference type="GO" id="GO:0006351">
    <property type="term" value="P:DNA-templated transcription"/>
    <property type="evidence" value="ECO:0007669"/>
    <property type="project" value="UniProtKB-UniRule"/>
</dbReference>
<dbReference type="AlphaFoldDB" id="A0A2R6AIX7"/>
<evidence type="ECO:0000256" key="7">
    <source>
        <dbReference type="ARBA" id="ARBA00022833"/>
    </source>
</evidence>
<feature type="binding site" evidence="13">
    <location>
        <position position="468"/>
    </location>
    <ligand>
        <name>Mg(2+)</name>
        <dbReference type="ChEBI" id="CHEBI:18420"/>
    </ligand>
</feature>
<dbReference type="EC" id="2.7.7.6" evidence="13"/>
<dbReference type="Pfam" id="PF05000">
    <property type="entry name" value="RNA_pol_Rpb1_4"/>
    <property type="match status" value="1"/>
</dbReference>
<evidence type="ECO:0000256" key="11">
    <source>
        <dbReference type="ARBA" id="ARBA00048552"/>
    </source>
</evidence>
<feature type="binding site" evidence="13">
    <location>
        <position position="103"/>
    </location>
    <ligand>
        <name>Zn(2+)</name>
        <dbReference type="ChEBI" id="CHEBI:29105"/>
        <label>2</label>
    </ligand>
</feature>
<dbReference type="InterPro" id="IPR006592">
    <property type="entry name" value="RNA_pol_N"/>
</dbReference>
<protein>
    <recommendedName>
        <fullName evidence="13">DNA-directed RNA polymerase subunit Rpo1N</fullName>
        <ecNumber evidence="13">2.7.7.6</ecNumber>
    </recommendedName>
    <alternativeName>
        <fullName evidence="13">DNA-directed RNA polymerase subunit A'</fullName>
    </alternativeName>
</protein>
<dbReference type="NCBIfam" id="TIGR02390">
    <property type="entry name" value="RNA_pol_rpoA1"/>
    <property type="match status" value="1"/>
</dbReference>
<dbReference type="InterPro" id="IPR045867">
    <property type="entry name" value="DNA-dir_RpoC_beta_prime"/>
</dbReference>
<comment type="subcellular location">
    <subcellularLocation>
        <location evidence="13">Cytoplasm</location>
    </subcellularLocation>
</comment>
<dbReference type="GO" id="GO:0003677">
    <property type="term" value="F:DNA binding"/>
    <property type="evidence" value="ECO:0007669"/>
    <property type="project" value="UniProtKB-UniRule"/>
</dbReference>
<evidence type="ECO:0000256" key="5">
    <source>
        <dbReference type="ARBA" id="ARBA00022695"/>
    </source>
</evidence>
<dbReference type="InterPro" id="IPR007083">
    <property type="entry name" value="RNA_pol_Rpb1_4"/>
</dbReference>
<evidence type="ECO:0000256" key="10">
    <source>
        <dbReference type="ARBA" id="ARBA00023163"/>
    </source>
</evidence>
<comment type="cofactor">
    <cofactor evidence="13">
        <name>Mg(2+)</name>
        <dbReference type="ChEBI" id="CHEBI:18420"/>
    </cofactor>
</comment>
<comment type="catalytic activity">
    <reaction evidence="11 13 14">
        <text>RNA(n) + a ribonucleoside 5'-triphosphate = RNA(n+1) + diphosphate</text>
        <dbReference type="Rhea" id="RHEA:21248"/>
        <dbReference type="Rhea" id="RHEA-COMP:14527"/>
        <dbReference type="Rhea" id="RHEA-COMP:17342"/>
        <dbReference type="ChEBI" id="CHEBI:33019"/>
        <dbReference type="ChEBI" id="CHEBI:61557"/>
        <dbReference type="ChEBI" id="CHEBI:140395"/>
        <dbReference type="EC" id="2.7.7.6"/>
    </reaction>
</comment>
<dbReference type="InterPro" id="IPR038120">
    <property type="entry name" value="Rpb1_funnel_sf"/>
</dbReference>
<dbReference type="GO" id="GO:0005737">
    <property type="term" value="C:cytoplasm"/>
    <property type="evidence" value="ECO:0007669"/>
    <property type="project" value="UniProtKB-SubCell"/>
</dbReference>
<evidence type="ECO:0000256" key="8">
    <source>
        <dbReference type="ARBA" id="ARBA00022842"/>
    </source>
</evidence>
<feature type="binding site" evidence="13">
    <location>
        <position position="73"/>
    </location>
    <ligand>
        <name>Zn(2+)</name>
        <dbReference type="ChEBI" id="CHEBI:29105"/>
        <label>1</label>
    </ligand>
</feature>
<evidence type="ECO:0000313" key="17">
    <source>
        <dbReference type="EMBL" id="PSN86316.1"/>
    </source>
</evidence>
<evidence type="ECO:0000256" key="3">
    <source>
        <dbReference type="ARBA" id="ARBA00022490"/>
    </source>
</evidence>
<feature type="binding site" evidence="13">
    <location>
        <position position="63"/>
    </location>
    <ligand>
        <name>Zn(2+)</name>
        <dbReference type="ChEBI" id="CHEBI:29105"/>
        <label>1</label>
    </ligand>
</feature>
<dbReference type="NCBIfam" id="NF006336">
    <property type="entry name" value="PRK08566.1"/>
    <property type="match status" value="1"/>
</dbReference>
<evidence type="ECO:0000256" key="9">
    <source>
        <dbReference type="ARBA" id="ARBA00023125"/>
    </source>
</evidence>